<dbReference type="CDD" id="cd15777">
    <property type="entry name" value="CRBN_C_like"/>
    <property type="match status" value="1"/>
</dbReference>
<evidence type="ECO:0000259" key="2">
    <source>
        <dbReference type="PROSITE" id="PS51788"/>
    </source>
</evidence>
<feature type="region of interest" description="Disordered" evidence="1">
    <location>
        <begin position="18"/>
        <end position="37"/>
    </location>
</feature>
<dbReference type="EMBL" id="LAZR01008929">
    <property type="protein sequence ID" value="KKM75696.1"/>
    <property type="molecule type" value="Genomic_DNA"/>
</dbReference>
<gene>
    <name evidence="3" type="ORF">LCGC14_1387640</name>
</gene>
<evidence type="ECO:0000256" key="1">
    <source>
        <dbReference type="SAM" id="MobiDB-lite"/>
    </source>
</evidence>
<feature type="domain" description="CULT" evidence="2">
    <location>
        <begin position="40"/>
        <end position="142"/>
    </location>
</feature>
<protein>
    <recommendedName>
        <fullName evidence="2">CULT domain-containing protein</fullName>
    </recommendedName>
</protein>
<accession>A0A0F9KLP3</accession>
<dbReference type="Gene3D" id="2.170.150.20">
    <property type="entry name" value="Peptide methionine sulfoxide reductase"/>
    <property type="match status" value="1"/>
</dbReference>
<comment type="caution">
    <text evidence="3">The sequence shown here is derived from an EMBL/GenBank/DDBJ whole genome shotgun (WGS) entry which is preliminary data.</text>
</comment>
<organism evidence="3">
    <name type="scientific">marine sediment metagenome</name>
    <dbReference type="NCBI Taxonomy" id="412755"/>
    <lineage>
        <taxon>unclassified sequences</taxon>
        <taxon>metagenomes</taxon>
        <taxon>ecological metagenomes</taxon>
    </lineage>
</organism>
<name>A0A0F9KLP3_9ZZZZ</name>
<dbReference type="FunFam" id="2.170.150.20:FF:000007">
    <property type="entry name" value="Protein cereblon"/>
    <property type="match status" value="1"/>
</dbReference>
<evidence type="ECO:0000313" key="3">
    <source>
        <dbReference type="EMBL" id="KKM75696.1"/>
    </source>
</evidence>
<proteinExistence type="predicted"/>
<dbReference type="InterPro" id="IPR034750">
    <property type="entry name" value="CULT"/>
</dbReference>
<dbReference type="PROSITE" id="PS51788">
    <property type="entry name" value="CULT"/>
    <property type="match status" value="1"/>
</dbReference>
<dbReference type="AlphaFoldDB" id="A0A0F9KLP3"/>
<sequence length="142" mass="16184">MMALDTDATFYFRLPSQRKDKTESDRSTEDETEKELSDNDKFIVCRQCRQIITSPAERIEMEGTHRHTFANPHGIVYQIGCFKSVTGCGYAGPASDEWSWFKGFSWQVAVCGTCLLHVGWLFVSKGGSRFYGLILDRIVEIK</sequence>
<reference evidence="3" key="1">
    <citation type="journal article" date="2015" name="Nature">
        <title>Complex archaea that bridge the gap between prokaryotes and eukaryotes.</title>
        <authorList>
            <person name="Spang A."/>
            <person name="Saw J.H."/>
            <person name="Jorgensen S.L."/>
            <person name="Zaremba-Niedzwiedzka K."/>
            <person name="Martijn J."/>
            <person name="Lind A.E."/>
            <person name="van Eijk R."/>
            <person name="Schleper C."/>
            <person name="Guy L."/>
            <person name="Ettema T.J."/>
        </authorList>
    </citation>
    <scope>NUCLEOTIDE SEQUENCE</scope>
</reference>